<proteinExistence type="inferred from homology"/>
<dbReference type="InterPro" id="IPR029026">
    <property type="entry name" value="tRNA_m1G_MTases_N"/>
</dbReference>
<dbReference type="Gene3D" id="3.40.1280.10">
    <property type="match status" value="1"/>
</dbReference>
<comment type="catalytic activity">
    <reaction evidence="11 12">
        <text>uridine(1498) in 16S rRNA + S-adenosyl-L-methionine = N(3)-methyluridine(1498) in 16S rRNA + S-adenosyl-L-homocysteine + H(+)</text>
        <dbReference type="Rhea" id="RHEA:42920"/>
        <dbReference type="Rhea" id="RHEA-COMP:10283"/>
        <dbReference type="Rhea" id="RHEA-COMP:10284"/>
        <dbReference type="ChEBI" id="CHEBI:15378"/>
        <dbReference type="ChEBI" id="CHEBI:57856"/>
        <dbReference type="ChEBI" id="CHEBI:59789"/>
        <dbReference type="ChEBI" id="CHEBI:65315"/>
        <dbReference type="ChEBI" id="CHEBI:74502"/>
        <dbReference type="EC" id="2.1.1.193"/>
    </reaction>
</comment>
<dbReference type="EC" id="2.1.1.193" evidence="3 12"/>
<evidence type="ECO:0000256" key="3">
    <source>
        <dbReference type="ARBA" id="ARBA00012328"/>
    </source>
</evidence>
<dbReference type="NCBIfam" id="NF008696">
    <property type="entry name" value="PRK11713.3-5"/>
    <property type="match status" value="1"/>
</dbReference>
<dbReference type="InterPro" id="IPR029028">
    <property type="entry name" value="Alpha/beta_knot_MTases"/>
</dbReference>
<dbReference type="Pfam" id="PF20260">
    <property type="entry name" value="PUA_4"/>
    <property type="match status" value="1"/>
</dbReference>
<keyword evidence="7 12" id="KW-0489">Methyltransferase</keyword>
<evidence type="ECO:0000256" key="8">
    <source>
        <dbReference type="ARBA" id="ARBA00022679"/>
    </source>
</evidence>
<dbReference type="RefSeq" id="WP_184264267.1">
    <property type="nucleotide sequence ID" value="NZ_JACIIX010000011.1"/>
</dbReference>
<dbReference type="InterPro" id="IPR006700">
    <property type="entry name" value="RsmE"/>
</dbReference>
<dbReference type="GO" id="GO:0005737">
    <property type="term" value="C:cytoplasm"/>
    <property type="evidence" value="ECO:0007669"/>
    <property type="project" value="UniProtKB-SubCell"/>
</dbReference>
<dbReference type="AlphaFoldDB" id="A0A7X0DPN8"/>
<dbReference type="Pfam" id="PF04452">
    <property type="entry name" value="Methyltrans_RNA"/>
    <property type="match status" value="1"/>
</dbReference>
<evidence type="ECO:0000256" key="7">
    <source>
        <dbReference type="ARBA" id="ARBA00022603"/>
    </source>
</evidence>
<comment type="similarity">
    <text evidence="2 12">Belongs to the RNA methyltransferase RsmE family.</text>
</comment>
<dbReference type="NCBIfam" id="TIGR00046">
    <property type="entry name" value="RsmE family RNA methyltransferase"/>
    <property type="match status" value="1"/>
</dbReference>
<evidence type="ECO:0000256" key="1">
    <source>
        <dbReference type="ARBA" id="ARBA00004496"/>
    </source>
</evidence>
<accession>A0A7X0DPN8</accession>
<evidence type="ECO:0000256" key="4">
    <source>
        <dbReference type="ARBA" id="ARBA00013673"/>
    </source>
</evidence>
<dbReference type="InterPro" id="IPR046887">
    <property type="entry name" value="RsmE_PUA-like"/>
</dbReference>
<dbReference type="Proteomes" id="UP000544872">
    <property type="component" value="Unassembled WGS sequence"/>
</dbReference>
<feature type="domain" description="Ribosomal RNA small subunit methyltransferase E methyltransferase" evidence="13">
    <location>
        <begin position="86"/>
        <end position="239"/>
    </location>
</feature>
<dbReference type="Gene3D" id="2.40.240.20">
    <property type="entry name" value="Hypothetical PUA domain-like, domain 1"/>
    <property type="match status" value="1"/>
</dbReference>
<evidence type="ECO:0000256" key="6">
    <source>
        <dbReference type="ARBA" id="ARBA00022552"/>
    </source>
</evidence>
<dbReference type="PANTHER" id="PTHR30027">
    <property type="entry name" value="RIBOSOMAL RNA SMALL SUBUNIT METHYLTRANSFERASE E"/>
    <property type="match status" value="1"/>
</dbReference>
<protein>
    <recommendedName>
        <fullName evidence="4 12">Ribosomal RNA small subunit methyltransferase E</fullName>
        <ecNumber evidence="3 12">2.1.1.193</ecNumber>
    </recommendedName>
</protein>
<dbReference type="SUPFAM" id="SSF88697">
    <property type="entry name" value="PUA domain-like"/>
    <property type="match status" value="1"/>
</dbReference>
<evidence type="ECO:0000259" key="13">
    <source>
        <dbReference type="Pfam" id="PF04452"/>
    </source>
</evidence>
<comment type="subcellular location">
    <subcellularLocation>
        <location evidence="1 12">Cytoplasm</location>
    </subcellularLocation>
</comment>
<reference evidence="15 16" key="1">
    <citation type="submission" date="2020-08" db="EMBL/GenBank/DDBJ databases">
        <title>Genomic Encyclopedia of Type Strains, Phase IV (KMG-IV): sequencing the most valuable type-strain genomes for metagenomic binning, comparative biology and taxonomic classification.</title>
        <authorList>
            <person name="Goeker M."/>
        </authorList>
    </citation>
    <scope>NUCLEOTIDE SEQUENCE [LARGE SCALE GENOMIC DNA]</scope>
    <source>
        <strain evidence="15 16">DSM 11590</strain>
    </source>
</reference>
<evidence type="ECO:0000256" key="10">
    <source>
        <dbReference type="ARBA" id="ARBA00025699"/>
    </source>
</evidence>
<dbReference type="InterPro" id="IPR015947">
    <property type="entry name" value="PUA-like_sf"/>
</dbReference>
<evidence type="ECO:0000256" key="5">
    <source>
        <dbReference type="ARBA" id="ARBA00022490"/>
    </source>
</evidence>
<evidence type="ECO:0000259" key="14">
    <source>
        <dbReference type="Pfam" id="PF20260"/>
    </source>
</evidence>
<gene>
    <name evidence="15" type="ORF">FHS48_002896</name>
</gene>
<dbReference type="GO" id="GO:0070042">
    <property type="term" value="F:rRNA (uridine-N3-)-methyltransferase activity"/>
    <property type="evidence" value="ECO:0007669"/>
    <property type="project" value="TreeGrafter"/>
</dbReference>
<dbReference type="EMBL" id="JACIIX010000011">
    <property type="protein sequence ID" value="MBB6211457.1"/>
    <property type="molecule type" value="Genomic_DNA"/>
</dbReference>
<evidence type="ECO:0000256" key="2">
    <source>
        <dbReference type="ARBA" id="ARBA00005528"/>
    </source>
</evidence>
<dbReference type="PIRSF" id="PIRSF015601">
    <property type="entry name" value="MTase_slr0722"/>
    <property type="match status" value="1"/>
</dbReference>
<dbReference type="PANTHER" id="PTHR30027:SF3">
    <property type="entry name" value="16S RRNA (URACIL(1498)-N(3))-METHYLTRANSFERASE"/>
    <property type="match status" value="1"/>
</dbReference>
<dbReference type="InterPro" id="IPR046886">
    <property type="entry name" value="RsmE_MTase_dom"/>
</dbReference>
<evidence type="ECO:0000313" key="16">
    <source>
        <dbReference type="Proteomes" id="UP000544872"/>
    </source>
</evidence>
<keyword evidence="8 12" id="KW-0808">Transferase</keyword>
<evidence type="ECO:0000256" key="12">
    <source>
        <dbReference type="PIRNR" id="PIRNR015601"/>
    </source>
</evidence>
<keyword evidence="6 12" id="KW-0698">rRNA processing</keyword>
<keyword evidence="16" id="KW-1185">Reference proteome</keyword>
<dbReference type="CDD" id="cd18084">
    <property type="entry name" value="RsmE-like"/>
    <property type="match status" value="1"/>
</dbReference>
<evidence type="ECO:0000313" key="15">
    <source>
        <dbReference type="EMBL" id="MBB6211457.1"/>
    </source>
</evidence>
<dbReference type="GO" id="GO:0070475">
    <property type="term" value="P:rRNA base methylation"/>
    <property type="evidence" value="ECO:0007669"/>
    <property type="project" value="TreeGrafter"/>
</dbReference>
<comment type="caution">
    <text evidence="15">The sequence shown here is derived from an EMBL/GenBank/DDBJ whole genome shotgun (WGS) entry which is preliminary data.</text>
</comment>
<keyword evidence="5 12" id="KW-0963">Cytoplasm</keyword>
<keyword evidence="9 12" id="KW-0949">S-adenosyl-L-methionine</keyword>
<dbReference type="SUPFAM" id="SSF75217">
    <property type="entry name" value="alpha/beta knot"/>
    <property type="match status" value="1"/>
</dbReference>
<feature type="domain" description="Ribosomal RNA small subunit methyltransferase E PUA-like" evidence="14">
    <location>
        <begin position="24"/>
        <end position="68"/>
    </location>
</feature>
<evidence type="ECO:0000256" key="9">
    <source>
        <dbReference type="ARBA" id="ARBA00022691"/>
    </source>
</evidence>
<name>A0A7X0DPN8_NOVIT</name>
<evidence type="ECO:0000256" key="11">
    <source>
        <dbReference type="ARBA" id="ARBA00047944"/>
    </source>
</evidence>
<sequence length="255" mass="27471">MPARPALRLFTDAALSAGATVALSEGQAHYLHAVMRTAAGEEIALFNGRDGEWVATLTETGKRRATATAQTLLRPQSDEPRPGPWLLFAPLKKDATDMVVEKATELGASHLIPVLTRYTNATRVNTERLTANAIEASEQCERLSVPTVAEPEKLDRLLDGWAPARCLLVMDETGAGRDVASALSALPPGTEAAILIGPEGGFEKSELELLHRYPFVIRVTLGPRILRAETAALSALTCWQALRGDWQGRPAFRGG</sequence>
<comment type="function">
    <text evidence="10 12">Specifically methylates the N3 position of the uracil ring of uridine 1498 (m3U1498) in 16S rRNA. Acts on the fully assembled 30S ribosomal subunit.</text>
</comment>
<organism evidence="15 16">
    <name type="scientific">Novispirillum itersonii</name>
    <name type="common">Aquaspirillum itersonii</name>
    <dbReference type="NCBI Taxonomy" id="189"/>
    <lineage>
        <taxon>Bacteria</taxon>
        <taxon>Pseudomonadati</taxon>
        <taxon>Pseudomonadota</taxon>
        <taxon>Alphaproteobacteria</taxon>
        <taxon>Rhodospirillales</taxon>
        <taxon>Novispirillaceae</taxon>
        <taxon>Novispirillum</taxon>
    </lineage>
</organism>